<dbReference type="AlphaFoldDB" id="A0AB39BG56"/>
<keyword evidence="6 7" id="KW-0472">Membrane</keyword>
<gene>
    <name evidence="9" type="ORF">ABFY20_18865</name>
</gene>
<dbReference type="PANTHER" id="PTHR43744:SF12">
    <property type="entry name" value="ABC TRANSPORTER PERMEASE PROTEIN MG189-RELATED"/>
    <property type="match status" value="1"/>
</dbReference>
<evidence type="ECO:0000256" key="1">
    <source>
        <dbReference type="ARBA" id="ARBA00004651"/>
    </source>
</evidence>
<dbReference type="InterPro" id="IPR035906">
    <property type="entry name" value="MetI-like_sf"/>
</dbReference>
<dbReference type="Pfam" id="PF00528">
    <property type="entry name" value="BPD_transp_1"/>
    <property type="match status" value="1"/>
</dbReference>
<evidence type="ECO:0000313" key="9">
    <source>
        <dbReference type="EMBL" id="XDI05355.1"/>
    </source>
</evidence>
<feature type="transmembrane region" description="Helical" evidence="7">
    <location>
        <begin position="255"/>
        <end position="278"/>
    </location>
</feature>
<feature type="domain" description="ABC transmembrane type-1" evidence="8">
    <location>
        <begin position="85"/>
        <end position="277"/>
    </location>
</feature>
<proteinExistence type="inferred from homology"/>
<dbReference type="EMBL" id="CP162511">
    <property type="protein sequence ID" value="XDI05355.1"/>
    <property type="molecule type" value="Genomic_DNA"/>
</dbReference>
<evidence type="ECO:0000256" key="7">
    <source>
        <dbReference type="RuleBase" id="RU363032"/>
    </source>
</evidence>
<reference evidence="9" key="1">
    <citation type="submission" date="2024-05" db="EMBL/GenBank/DDBJ databases">
        <title>Herbiconiux sp. A18JL235.</title>
        <authorList>
            <person name="Zhang G."/>
        </authorList>
    </citation>
    <scope>NUCLEOTIDE SEQUENCE</scope>
    <source>
        <strain evidence="9">A18JL235</strain>
    </source>
</reference>
<keyword evidence="5 7" id="KW-1133">Transmembrane helix</keyword>
<sequence length="293" mass="32019">MTSPRLTLRSQRTSHQSPPSTILRYFLLIAAAAYFIGPLLWLFMAASKSSGAVIGTPAWSFEGFQLFQNLQELFSYDGGIFFRWIANSALYAIAGAFVGTLIAAMGGYYISMFRFRGRDAIFAIVLGGVLVPATALALPLFLLFAQVNLTDTFWAVFLPSLVSPFGFYLSRLTADSAVPLEVVESARVDGAGEIRIFFSIASRLMLPGLVTVFLVQFVGIWNNFLLPVVMLNNSDLYPLTLGLYIWNGQVQQASILQTLTLTGSLVSIIPLTIAFIALQRFWQSGLNAGAVKA</sequence>
<feature type="transmembrane region" description="Helical" evidence="7">
    <location>
        <begin position="89"/>
        <end position="110"/>
    </location>
</feature>
<dbReference type="InterPro" id="IPR000515">
    <property type="entry name" value="MetI-like"/>
</dbReference>
<dbReference type="PANTHER" id="PTHR43744">
    <property type="entry name" value="ABC TRANSPORTER PERMEASE PROTEIN MG189-RELATED-RELATED"/>
    <property type="match status" value="1"/>
</dbReference>
<evidence type="ECO:0000256" key="4">
    <source>
        <dbReference type="ARBA" id="ARBA00022692"/>
    </source>
</evidence>
<dbReference type="CDD" id="cd06261">
    <property type="entry name" value="TM_PBP2"/>
    <property type="match status" value="1"/>
</dbReference>
<feature type="transmembrane region" description="Helical" evidence="7">
    <location>
        <begin position="204"/>
        <end position="224"/>
    </location>
</feature>
<dbReference type="Gene3D" id="1.10.3720.10">
    <property type="entry name" value="MetI-like"/>
    <property type="match status" value="1"/>
</dbReference>
<comment type="similarity">
    <text evidence="7">Belongs to the binding-protein-dependent transport system permease family.</text>
</comment>
<evidence type="ECO:0000256" key="6">
    <source>
        <dbReference type="ARBA" id="ARBA00023136"/>
    </source>
</evidence>
<protein>
    <submittedName>
        <fullName evidence="9">Carbohydrate ABC transporter permease</fullName>
    </submittedName>
</protein>
<feature type="transmembrane region" description="Helical" evidence="7">
    <location>
        <begin position="122"/>
        <end position="147"/>
    </location>
</feature>
<organism evidence="9">
    <name type="scientific">Herbiconiux sp. A18JL235</name>
    <dbReference type="NCBI Taxonomy" id="3152363"/>
    <lineage>
        <taxon>Bacteria</taxon>
        <taxon>Bacillati</taxon>
        <taxon>Actinomycetota</taxon>
        <taxon>Actinomycetes</taxon>
        <taxon>Micrococcales</taxon>
        <taxon>Microbacteriaceae</taxon>
        <taxon>Herbiconiux</taxon>
    </lineage>
</organism>
<dbReference type="RefSeq" id="WP_368497743.1">
    <property type="nucleotide sequence ID" value="NZ_CP162511.1"/>
</dbReference>
<feature type="transmembrane region" description="Helical" evidence="7">
    <location>
        <begin position="21"/>
        <end position="43"/>
    </location>
</feature>
<comment type="subcellular location">
    <subcellularLocation>
        <location evidence="1 7">Cell membrane</location>
        <topology evidence="1 7">Multi-pass membrane protein</topology>
    </subcellularLocation>
</comment>
<keyword evidence="3" id="KW-1003">Cell membrane</keyword>
<dbReference type="GO" id="GO:0055085">
    <property type="term" value="P:transmembrane transport"/>
    <property type="evidence" value="ECO:0007669"/>
    <property type="project" value="InterPro"/>
</dbReference>
<evidence type="ECO:0000256" key="5">
    <source>
        <dbReference type="ARBA" id="ARBA00022989"/>
    </source>
</evidence>
<accession>A0AB39BG56</accession>
<keyword evidence="4 7" id="KW-0812">Transmembrane</keyword>
<evidence type="ECO:0000256" key="3">
    <source>
        <dbReference type="ARBA" id="ARBA00022475"/>
    </source>
</evidence>
<feature type="transmembrane region" description="Helical" evidence="7">
    <location>
        <begin position="153"/>
        <end position="170"/>
    </location>
</feature>
<dbReference type="PROSITE" id="PS50928">
    <property type="entry name" value="ABC_TM1"/>
    <property type="match status" value="1"/>
</dbReference>
<keyword evidence="2 7" id="KW-0813">Transport</keyword>
<evidence type="ECO:0000259" key="8">
    <source>
        <dbReference type="PROSITE" id="PS50928"/>
    </source>
</evidence>
<evidence type="ECO:0000256" key="2">
    <source>
        <dbReference type="ARBA" id="ARBA00022448"/>
    </source>
</evidence>
<dbReference type="GO" id="GO:0005886">
    <property type="term" value="C:plasma membrane"/>
    <property type="evidence" value="ECO:0007669"/>
    <property type="project" value="UniProtKB-SubCell"/>
</dbReference>
<name>A0AB39BG56_9MICO</name>
<dbReference type="SUPFAM" id="SSF161098">
    <property type="entry name" value="MetI-like"/>
    <property type="match status" value="1"/>
</dbReference>